<dbReference type="eggNOG" id="COG0860">
    <property type="taxonomic scope" value="Bacteria"/>
</dbReference>
<protein>
    <recommendedName>
        <fullName evidence="2">MurNAc-LAA domain-containing protein</fullName>
    </recommendedName>
</protein>
<dbReference type="HOGENOM" id="CLU_014322_9_1_9"/>
<evidence type="ECO:0000313" key="3">
    <source>
        <dbReference type="EMBL" id="AHD04252.1"/>
    </source>
</evidence>
<sequence length="284" mass="32480">MKIFYSIRREGHNMKIMIDAGHGPDTPGKRVPDDSMREYEFNSSTARRVVAALNDYKDVQVEITFEDTRDVPLKERTNKANAWEADLFVSIHANAVGDYWNDNVGGIETYVYLYPGTVAPKLAAIIQSKLIAYTGLRDRGVKQEDFHVLRETVMPAILCECGFMSNHHEADLLKADSYRQKCADAIVDGIAEFYGLSKDSPDLVPGNGNQTIDKGWWRKAMNLTIEQWRELAAELNWMYQDSVSGKIIPPVLNDYRWVEKAYKTEMTPEELLTVMSIIQMRRIF</sequence>
<organism evidence="3 4">
    <name type="scientific">Paenibacillus larvae subsp. larvae DSM 25430</name>
    <dbReference type="NCBI Taxonomy" id="697284"/>
    <lineage>
        <taxon>Bacteria</taxon>
        <taxon>Bacillati</taxon>
        <taxon>Bacillota</taxon>
        <taxon>Bacilli</taxon>
        <taxon>Bacillales</taxon>
        <taxon>Paenibacillaceae</taxon>
        <taxon>Paenibacillus</taxon>
    </lineage>
</organism>
<proteinExistence type="predicted"/>
<dbReference type="Proteomes" id="UP000029431">
    <property type="component" value="Chromosome"/>
</dbReference>
<dbReference type="SUPFAM" id="SSF53187">
    <property type="entry name" value="Zn-dependent exopeptidases"/>
    <property type="match status" value="1"/>
</dbReference>
<accession>V9W572</accession>
<dbReference type="GO" id="GO:0030288">
    <property type="term" value="C:outer membrane-bounded periplasmic space"/>
    <property type="evidence" value="ECO:0007669"/>
    <property type="project" value="TreeGrafter"/>
</dbReference>
<keyword evidence="4" id="KW-1185">Reference proteome</keyword>
<dbReference type="AlphaFoldDB" id="V9W572"/>
<dbReference type="PATRIC" id="fig|697284.3.peg.381"/>
<evidence type="ECO:0000256" key="1">
    <source>
        <dbReference type="ARBA" id="ARBA00022801"/>
    </source>
</evidence>
<dbReference type="PANTHER" id="PTHR30404">
    <property type="entry name" value="N-ACETYLMURAMOYL-L-ALANINE AMIDASE"/>
    <property type="match status" value="1"/>
</dbReference>
<feature type="domain" description="MurNAc-LAA" evidence="2">
    <location>
        <begin position="77"/>
        <end position="191"/>
    </location>
</feature>
<name>V9W572_9BACL</name>
<keyword evidence="1" id="KW-0378">Hydrolase</keyword>
<dbReference type="SMART" id="SM00646">
    <property type="entry name" value="Ami_3"/>
    <property type="match status" value="1"/>
</dbReference>
<dbReference type="InterPro" id="IPR002508">
    <property type="entry name" value="MurNAc-LAA_cat"/>
</dbReference>
<reference evidence="3 4" key="1">
    <citation type="journal article" date="2014" name="PLoS ONE">
        <title>How to Kill the Honey Bee Larva: Genomic Potential and Virulence Mechanisms of Paenibacillus larvae.</title>
        <authorList>
            <person name="Djukic M."/>
            <person name="Brzuszkiewicz E."/>
            <person name="Funfhaus A."/>
            <person name="Voss J."/>
            <person name="Gollnow K."/>
            <person name="Poppinga L."/>
            <person name="Liesegang H."/>
            <person name="Garcia-Gonzalez E."/>
            <person name="Genersch E."/>
            <person name="Daniel R."/>
        </authorList>
    </citation>
    <scope>NUCLEOTIDE SEQUENCE [LARGE SCALE GENOMIC DNA]</scope>
    <source>
        <strain evidence="3 4">DSM 25430</strain>
    </source>
</reference>
<dbReference type="Gene3D" id="3.40.630.40">
    <property type="entry name" value="Zn-dependent exopeptidases"/>
    <property type="match status" value="1"/>
</dbReference>
<gene>
    <name evidence="3" type="ORF">ERIC2_c03930</name>
</gene>
<dbReference type="GO" id="GO:0008745">
    <property type="term" value="F:N-acetylmuramoyl-L-alanine amidase activity"/>
    <property type="evidence" value="ECO:0007669"/>
    <property type="project" value="InterPro"/>
</dbReference>
<dbReference type="InterPro" id="IPR050695">
    <property type="entry name" value="N-acetylmuramoyl_amidase_3"/>
</dbReference>
<evidence type="ECO:0000259" key="2">
    <source>
        <dbReference type="SMART" id="SM00646"/>
    </source>
</evidence>
<dbReference type="PANTHER" id="PTHR30404:SF0">
    <property type="entry name" value="N-ACETYLMURAMOYL-L-ALANINE AMIDASE AMIC"/>
    <property type="match status" value="1"/>
</dbReference>
<dbReference type="CDD" id="cd02696">
    <property type="entry name" value="MurNAc-LAA"/>
    <property type="match status" value="1"/>
</dbReference>
<evidence type="ECO:0000313" key="4">
    <source>
        <dbReference type="Proteomes" id="UP000029431"/>
    </source>
</evidence>
<dbReference type="KEGG" id="plv:ERIC2_c03930"/>
<dbReference type="GO" id="GO:0009253">
    <property type="term" value="P:peptidoglycan catabolic process"/>
    <property type="evidence" value="ECO:0007669"/>
    <property type="project" value="InterPro"/>
</dbReference>
<dbReference type="Pfam" id="PF01520">
    <property type="entry name" value="Amidase_3"/>
    <property type="match status" value="1"/>
</dbReference>
<dbReference type="EMBL" id="CP003355">
    <property type="protein sequence ID" value="AHD04252.1"/>
    <property type="molecule type" value="Genomic_DNA"/>
</dbReference>